<name>L7X2D7_9BETC</name>
<evidence type="ECO:0000313" key="1">
    <source>
        <dbReference type="EMBL" id="AGC94912.1"/>
    </source>
</evidence>
<feature type="non-terminal residue" evidence="1">
    <location>
        <position position="38"/>
    </location>
</feature>
<organism evidence="1">
    <name type="scientific">Bat coronavirus BtCoV/8-724/Pip_pyg/ROU/2009</name>
    <dbReference type="NCBI Taxonomy" id="1284373"/>
    <lineage>
        <taxon>Viruses</taxon>
        <taxon>Riboviria</taxon>
        <taxon>Orthornavirae</taxon>
        <taxon>Pisuviricota</taxon>
        <taxon>Pisoniviricetes</taxon>
        <taxon>Nidovirales</taxon>
        <taxon>Cornidovirineae</taxon>
        <taxon>Coronaviridae</taxon>
        <taxon>Orthocoronavirinae</taxon>
        <taxon>Betacoronavirus</taxon>
    </lineage>
</organism>
<dbReference type="EMBL" id="KC243390">
    <property type="protein sequence ID" value="AGC94912.1"/>
    <property type="molecule type" value="Genomic_RNA"/>
</dbReference>
<reference evidence="1" key="2">
    <citation type="journal article" date="2013" name="Emerg. Infect. Dis.">
        <title>Human Betacoronavirus 2c EMC/2012-related Viruses in Bats, Ghana and Europe.</title>
        <authorList>
            <person name="Annan A."/>
            <person name="Baldwin H.J."/>
            <person name="Corman V.M."/>
            <person name="Klose S.M."/>
            <person name="Owusu M."/>
            <person name="Nkrumah E.E."/>
            <person name="Badu E.K."/>
            <person name="Anti P."/>
            <person name="Agbenyega O."/>
            <person name="Meyeyr B."/>
            <person name="Oppong S."/>
            <person name="Sarkodie Y.A."/>
            <person name="Kalko E.K.V."/>
            <person name="Lina P.H.C."/>
            <person name="Godlevska E.V."/>
            <person name="Reusken C."/>
            <person name="Seebens A."/>
            <person name="Gloza-Rausch F."/>
            <person name="Vallo P."/>
            <person name="Tschapka M."/>
            <person name="Drosten C."/>
            <person name="Drexler J.F."/>
        </authorList>
    </citation>
    <scope>NUCLEOTIDE SEQUENCE</scope>
    <source>
        <strain evidence="1">BtCoV/8-724/Pip_pyg/ROU/2009</strain>
    </source>
</reference>
<protein>
    <submittedName>
        <fullName evidence="1">ORF3</fullName>
    </submittedName>
</protein>
<reference evidence="1" key="1">
    <citation type="submission" date="2012-11" db="EMBL/GenBank/DDBJ databases">
        <authorList>
            <person name="Drexler F."/>
        </authorList>
    </citation>
    <scope>NUCLEOTIDE SEQUENCE</scope>
    <source>
        <strain evidence="1">BtCoV/8-724/Pip_pyg/ROU/2009</strain>
    </source>
</reference>
<proteinExistence type="predicted"/>
<accession>L7X2D7</accession>
<sequence length="38" mass="4262">MRVQQAPAAFSFILFTLLAYALSKPLVGYVPEHCQSYT</sequence>